<dbReference type="PANTHER" id="PTHR37490:SF3">
    <property type="entry name" value="DUF3431 DOMAIN CONTAINING PROTEIN"/>
    <property type="match status" value="1"/>
</dbReference>
<proteinExistence type="predicted"/>
<protein>
    <submittedName>
        <fullName evidence="2">Uncharacterized protein</fullName>
    </submittedName>
</protein>
<reference evidence="2 3" key="1">
    <citation type="journal article" date="2018" name="Sci. Rep.">
        <title>Comparative genomics provides insights into the lifestyle and reveals functional heterogeneity of dark septate endophytic fungi.</title>
        <authorList>
            <person name="Knapp D.G."/>
            <person name="Nemeth J.B."/>
            <person name="Barry K."/>
            <person name="Hainaut M."/>
            <person name="Henrissat B."/>
            <person name="Johnson J."/>
            <person name="Kuo A."/>
            <person name="Lim J.H.P."/>
            <person name="Lipzen A."/>
            <person name="Nolan M."/>
            <person name="Ohm R.A."/>
            <person name="Tamas L."/>
            <person name="Grigoriev I.V."/>
            <person name="Spatafora J.W."/>
            <person name="Nagy L.G."/>
            <person name="Kovacs G.M."/>
        </authorList>
    </citation>
    <scope>NUCLEOTIDE SEQUENCE [LARGE SCALE GENOMIC DNA]</scope>
    <source>
        <strain evidence="2 3">DSE2036</strain>
    </source>
</reference>
<dbReference type="OrthoDB" id="426718at2759"/>
<evidence type="ECO:0000256" key="1">
    <source>
        <dbReference type="SAM" id="SignalP"/>
    </source>
</evidence>
<gene>
    <name evidence="2" type="ORF">DM02DRAFT_709587</name>
</gene>
<dbReference type="PANTHER" id="PTHR37490">
    <property type="entry name" value="EXPRESSED PROTEIN"/>
    <property type="match status" value="1"/>
</dbReference>
<organism evidence="2 3">
    <name type="scientific">Periconia macrospinosa</name>
    <dbReference type="NCBI Taxonomy" id="97972"/>
    <lineage>
        <taxon>Eukaryota</taxon>
        <taxon>Fungi</taxon>
        <taxon>Dikarya</taxon>
        <taxon>Ascomycota</taxon>
        <taxon>Pezizomycotina</taxon>
        <taxon>Dothideomycetes</taxon>
        <taxon>Pleosporomycetidae</taxon>
        <taxon>Pleosporales</taxon>
        <taxon>Massarineae</taxon>
        <taxon>Periconiaceae</taxon>
        <taxon>Periconia</taxon>
    </lineage>
</organism>
<dbReference type="AlphaFoldDB" id="A0A2V1DS27"/>
<feature type="signal peptide" evidence="1">
    <location>
        <begin position="1"/>
        <end position="23"/>
    </location>
</feature>
<name>A0A2V1DS27_9PLEO</name>
<dbReference type="EMBL" id="KZ805379">
    <property type="protein sequence ID" value="PVI00120.1"/>
    <property type="molecule type" value="Genomic_DNA"/>
</dbReference>
<sequence length="390" mass="45697">MITGPPRPFFIVSTLLLLTFVWSCIQLKIISWTSSKRESPSLPTTTSPLDFSVPLLFKDGKPKPPGSNYSWVVVFPKTRAEDLLWFEIEVPEAQMIVYEVDNPKAEHTVPKNKGKEAMTYLTYLIDYYDDLPDIVIFLHAHKLTWHNNELFEKETSPMIKRLNHDRVARLGYMNLRCHHDPGCPDWIHLDRPDGDLDLIRKPEEQYWSRRIWEELHPGAPIPQSLSATCCAQFAVTRDRIRQVPIERFHHYREWLINTDLLDEQSGRIFEYLWHYMFTGHEVYCPAQNTCYCDGYGICFGGLEKYDEYAQRSIRREKDRKALEVLVGQVWEAESRGESGELIQRLRDKVDELASAISEADAWMRERRVEAFERGEDEESRTAETEEFFVG</sequence>
<keyword evidence="3" id="KW-1185">Reference proteome</keyword>
<accession>A0A2V1DS27</accession>
<dbReference type="Pfam" id="PF11913">
    <property type="entry name" value="DUF3431"/>
    <property type="match status" value="1"/>
</dbReference>
<dbReference type="STRING" id="97972.A0A2V1DS27"/>
<feature type="chain" id="PRO_5016063373" evidence="1">
    <location>
        <begin position="24"/>
        <end position="390"/>
    </location>
</feature>
<evidence type="ECO:0000313" key="2">
    <source>
        <dbReference type="EMBL" id="PVI00120.1"/>
    </source>
</evidence>
<evidence type="ECO:0000313" key="3">
    <source>
        <dbReference type="Proteomes" id="UP000244855"/>
    </source>
</evidence>
<keyword evidence="1" id="KW-0732">Signal</keyword>
<dbReference type="Proteomes" id="UP000244855">
    <property type="component" value="Unassembled WGS sequence"/>
</dbReference>
<dbReference type="InterPro" id="IPR021838">
    <property type="entry name" value="DUF3431"/>
</dbReference>